<keyword evidence="4" id="KW-0645">Protease</keyword>
<feature type="coiled-coil region" evidence="2">
    <location>
        <begin position="441"/>
        <end position="478"/>
    </location>
</feature>
<dbReference type="EC" id="3.4.21.107" evidence="4"/>
<dbReference type="PANTHER" id="PTHR22939:SF129">
    <property type="entry name" value="SERINE PROTEASE HTRA2, MITOCHONDRIAL"/>
    <property type="match status" value="1"/>
</dbReference>
<dbReference type="PANTHER" id="PTHR22939">
    <property type="entry name" value="SERINE PROTEASE FAMILY S1C HTRA-RELATED"/>
    <property type="match status" value="1"/>
</dbReference>
<dbReference type="GO" id="GO:0006515">
    <property type="term" value="P:protein quality control for misfolded or incompletely synthesized proteins"/>
    <property type="evidence" value="ECO:0007669"/>
    <property type="project" value="TreeGrafter"/>
</dbReference>
<dbReference type="AlphaFoldDB" id="A0A517NMP0"/>
<evidence type="ECO:0000313" key="4">
    <source>
        <dbReference type="EMBL" id="QDT08401.1"/>
    </source>
</evidence>
<accession>A0A517NMP0</accession>
<dbReference type="Pfam" id="PF13369">
    <property type="entry name" value="Transglut_core2"/>
    <property type="match status" value="1"/>
</dbReference>
<gene>
    <name evidence="4" type="primary">mucD_1</name>
    <name evidence="4" type="ORF">K239x_03400</name>
</gene>
<dbReference type="Gene3D" id="2.60.120.560">
    <property type="entry name" value="Exo-inulinase, domain 1"/>
    <property type="match status" value="1"/>
</dbReference>
<dbReference type="PRINTS" id="PR00834">
    <property type="entry name" value="PROTEASES2C"/>
</dbReference>
<protein>
    <submittedName>
        <fullName evidence="4">Putative periplasmic serine endoprotease DegP-like</fullName>
        <ecNumber evidence="4">3.4.21.107</ecNumber>
    </submittedName>
</protein>
<evidence type="ECO:0000313" key="5">
    <source>
        <dbReference type="Proteomes" id="UP000319817"/>
    </source>
</evidence>
<reference evidence="4 5" key="1">
    <citation type="submission" date="2019-02" db="EMBL/GenBank/DDBJ databases">
        <title>Deep-cultivation of Planctomycetes and their phenomic and genomic characterization uncovers novel biology.</title>
        <authorList>
            <person name="Wiegand S."/>
            <person name="Jogler M."/>
            <person name="Boedeker C."/>
            <person name="Pinto D."/>
            <person name="Vollmers J."/>
            <person name="Rivas-Marin E."/>
            <person name="Kohn T."/>
            <person name="Peeters S.H."/>
            <person name="Heuer A."/>
            <person name="Rast P."/>
            <person name="Oberbeckmann S."/>
            <person name="Bunk B."/>
            <person name="Jeske O."/>
            <person name="Meyerdierks A."/>
            <person name="Storesund J.E."/>
            <person name="Kallscheuer N."/>
            <person name="Luecker S."/>
            <person name="Lage O.M."/>
            <person name="Pohl T."/>
            <person name="Merkel B.J."/>
            <person name="Hornburger P."/>
            <person name="Mueller R.-W."/>
            <person name="Bruemmer F."/>
            <person name="Labrenz M."/>
            <person name="Spormann A.M."/>
            <person name="Op den Camp H."/>
            <person name="Overmann J."/>
            <person name="Amann R."/>
            <person name="Jetten M.S.M."/>
            <person name="Mascher T."/>
            <person name="Medema M.H."/>
            <person name="Devos D.P."/>
            <person name="Kaster A.-K."/>
            <person name="Ovreas L."/>
            <person name="Rohde M."/>
            <person name="Galperin M.Y."/>
            <person name="Jogler C."/>
        </authorList>
    </citation>
    <scope>NUCLEOTIDE SEQUENCE [LARGE SCALE GENOMIC DNA]</scope>
    <source>
        <strain evidence="4 5">K23_9</strain>
    </source>
</reference>
<dbReference type="OrthoDB" id="248175at2"/>
<dbReference type="Proteomes" id="UP000319817">
    <property type="component" value="Chromosome"/>
</dbReference>
<dbReference type="InterPro" id="IPR009003">
    <property type="entry name" value="Peptidase_S1_PA"/>
</dbReference>
<dbReference type="Gene3D" id="2.40.10.120">
    <property type="match status" value="1"/>
</dbReference>
<evidence type="ECO:0000256" key="2">
    <source>
        <dbReference type="SAM" id="Coils"/>
    </source>
</evidence>
<dbReference type="EMBL" id="CP036526">
    <property type="protein sequence ID" value="QDT08401.1"/>
    <property type="molecule type" value="Genomic_DNA"/>
</dbReference>
<dbReference type="GO" id="GO:0042597">
    <property type="term" value="C:periplasmic space"/>
    <property type="evidence" value="ECO:0007669"/>
    <property type="project" value="TreeGrafter"/>
</dbReference>
<dbReference type="InterPro" id="IPR001940">
    <property type="entry name" value="Peptidase_S1C"/>
</dbReference>
<dbReference type="SUPFAM" id="SSF50494">
    <property type="entry name" value="Trypsin-like serine proteases"/>
    <property type="match status" value="1"/>
</dbReference>
<dbReference type="InterPro" id="IPR032698">
    <property type="entry name" value="SirB1_N"/>
</dbReference>
<dbReference type="GO" id="GO:0004252">
    <property type="term" value="F:serine-type endopeptidase activity"/>
    <property type="evidence" value="ECO:0007669"/>
    <property type="project" value="InterPro"/>
</dbReference>
<sequence length="746" mass="82291">MDSFLKLLRLQVMKSLVAALLCVFVLDATSPAEETLSLKELISKVRPSVVTIRVQGRDGENLGIGTGFIIDEQGLVATNFHVINEGRRFSVETFDGDKLKVLAVEASDRTSDLALIRVAFPGGIDLPALPLAKAVDPEQGTRVAAFGNPLGFKDSVVDGIVSAVREVQGRSMIQLAMPIEPGNSGGPLVDRSGRVLGIINMKSAIDDNLGFAIPIGQLVSLRQSPNPVSIDRWVRLGKINSQTWSPIMGANWQQRGGLLSARGMGKGFGGRSLCLAKQKVPRLPFEVAVSVKLDDESGAAGLAFYSDGDNKHYGFYPSNGQLRLTCFKGPSVYSWEILQDVPSDHYLPQQWNRLRVRLDVDSIECYVNDHLVITSTDSQLTDGSVGLAKFRNTNPDFRGFAIGQDLKANPLSKATRDWFSKLDQRDLLPSEISDDELAELGKSSETAARELIRRAAQLEKETKQLRQLADEVKRAKVLAKLTRLFADDEVKGDRLLDATLLVAGLDNSEIDINHYHQRIDTMASEIRETLDDDADSDAKITALNSYLFLQNGFHGGRSEYYHPANSHLNRVIDDREGLPITLSILYMELGRRIGLTIKGVGLPGHFVVRHEPVDGEANQQLIDVYEGGKLMSLDDARLRVMQHAGRRVQASDLESQSDQQIVNRVLSNLMGIATRSEDLESMLRYLDASLAINPDAVDFRIMRAQLRGVTGRKSRGMADVDYLLKTDLTGIDIQRLMQLRSAIENH</sequence>
<name>A0A517NMP0_9BACT</name>
<feature type="domain" description="Protein SirB1 N-terminal" evidence="3">
    <location>
        <begin position="514"/>
        <end position="666"/>
    </location>
</feature>
<keyword evidence="4" id="KW-0378">Hydrolase</keyword>
<keyword evidence="5" id="KW-1185">Reference proteome</keyword>
<organism evidence="4 5">
    <name type="scientific">Stieleria marina</name>
    <dbReference type="NCBI Taxonomy" id="1930275"/>
    <lineage>
        <taxon>Bacteria</taxon>
        <taxon>Pseudomonadati</taxon>
        <taxon>Planctomycetota</taxon>
        <taxon>Planctomycetia</taxon>
        <taxon>Pirellulales</taxon>
        <taxon>Pirellulaceae</taxon>
        <taxon>Stieleria</taxon>
    </lineage>
</organism>
<proteinExistence type="inferred from homology"/>
<keyword evidence="2" id="KW-0175">Coiled coil</keyword>
<evidence type="ECO:0000256" key="1">
    <source>
        <dbReference type="ARBA" id="ARBA00007100"/>
    </source>
</evidence>
<evidence type="ECO:0000259" key="3">
    <source>
        <dbReference type="Pfam" id="PF13369"/>
    </source>
</evidence>
<dbReference type="Pfam" id="PF13365">
    <property type="entry name" value="Trypsin_2"/>
    <property type="match status" value="1"/>
</dbReference>
<comment type="similarity">
    <text evidence="1">Belongs to the UPF0162 family.</text>
</comment>